<reference evidence="2 3" key="1">
    <citation type="journal article" date="2016" name="Mol. Biol. Evol.">
        <title>Comparative Genomics of Early-Diverging Mushroom-Forming Fungi Provides Insights into the Origins of Lignocellulose Decay Capabilities.</title>
        <authorList>
            <person name="Nagy L.G."/>
            <person name="Riley R."/>
            <person name="Tritt A."/>
            <person name="Adam C."/>
            <person name="Daum C."/>
            <person name="Floudas D."/>
            <person name="Sun H."/>
            <person name="Yadav J.S."/>
            <person name="Pangilinan J."/>
            <person name="Larsson K.H."/>
            <person name="Matsuura K."/>
            <person name="Barry K."/>
            <person name="Labutti K."/>
            <person name="Kuo R."/>
            <person name="Ohm R.A."/>
            <person name="Bhattacharya S.S."/>
            <person name="Shirouzu T."/>
            <person name="Yoshinaga Y."/>
            <person name="Martin F.M."/>
            <person name="Grigoriev I.V."/>
            <person name="Hibbett D.S."/>
        </authorList>
    </citation>
    <scope>NUCLEOTIDE SEQUENCE [LARGE SCALE GENOMIC DNA]</scope>
    <source>
        <strain evidence="2 3">CBS 109695</strain>
    </source>
</reference>
<proteinExistence type="predicted"/>
<evidence type="ECO:0000313" key="1">
    <source>
        <dbReference type="EMBL" id="KZP09269.1"/>
    </source>
</evidence>
<sequence>RTKEEVLEAALEFKNAPDKKTQEAVLKKYGIRWSELFRLRYWDPTKFVVIEGMHNLFLGLAQHHMRKVLGGDVVKDESQAKPIRIANTRRPLWQESPPRDIGSKSQGKWKADQWRTAFEFDLPVALVLLWATDLDESASWDEDRKLQVVESTMLLATSLRWGTSNRTSPHHAELYTKNMRAYLATIRSLFPDRNLVPNHHNALYLGEMLLRFGPARGWWMFPFERVIGLLQKFNTNNKTGEISRT</sequence>
<protein>
    <recommendedName>
        <fullName evidence="4">DUF4218 domain-containing protein</fullName>
    </recommendedName>
</protein>
<evidence type="ECO:0008006" key="4">
    <source>
        <dbReference type="Google" id="ProtNLM"/>
    </source>
</evidence>
<accession>A0A165Y798</accession>
<dbReference type="PANTHER" id="PTHR46579">
    <property type="entry name" value="F5/8 TYPE C DOMAIN-CONTAINING PROTEIN-RELATED"/>
    <property type="match status" value="1"/>
</dbReference>
<dbReference type="EMBL" id="KV417704">
    <property type="protein sequence ID" value="KZP09269.1"/>
    <property type="molecule type" value="Genomic_DNA"/>
</dbReference>
<gene>
    <name evidence="2" type="ORF">FIBSPDRAFT_760231</name>
    <name evidence="1" type="ORF">FIBSPDRAFT_760254</name>
</gene>
<dbReference type="Proteomes" id="UP000076532">
    <property type="component" value="Unassembled WGS sequence"/>
</dbReference>
<dbReference type="EMBL" id="KV417704">
    <property type="protein sequence ID" value="KZP09279.1"/>
    <property type="molecule type" value="Genomic_DNA"/>
</dbReference>
<organism evidence="2 3">
    <name type="scientific">Athelia psychrophila</name>
    <dbReference type="NCBI Taxonomy" id="1759441"/>
    <lineage>
        <taxon>Eukaryota</taxon>
        <taxon>Fungi</taxon>
        <taxon>Dikarya</taxon>
        <taxon>Basidiomycota</taxon>
        <taxon>Agaricomycotina</taxon>
        <taxon>Agaricomycetes</taxon>
        <taxon>Agaricomycetidae</taxon>
        <taxon>Atheliales</taxon>
        <taxon>Atheliaceae</taxon>
        <taxon>Athelia</taxon>
    </lineage>
</organism>
<evidence type="ECO:0000313" key="2">
    <source>
        <dbReference type="EMBL" id="KZP09279.1"/>
    </source>
</evidence>
<dbReference type="PANTHER" id="PTHR46579:SF1">
    <property type="entry name" value="F5_8 TYPE C DOMAIN-CONTAINING PROTEIN"/>
    <property type="match status" value="1"/>
</dbReference>
<keyword evidence="3" id="KW-1185">Reference proteome</keyword>
<name>A0A165Y798_9AGAM</name>
<evidence type="ECO:0000313" key="3">
    <source>
        <dbReference type="Proteomes" id="UP000076532"/>
    </source>
</evidence>
<dbReference type="OrthoDB" id="3269001at2759"/>
<dbReference type="STRING" id="436010.A0A165Y798"/>
<feature type="non-terminal residue" evidence="2">
    <location>
        <position position="245"/>
    </location>
</feature>
<dbReference type="AlphaFoldDB" id="A0A165Y798"/>